<reference evidence="9 10" key="1">
    <citation type="journal article" date="2018" name="Environ. Microbiol.">
        <title>Novel energy conservation strategies and behaviour of Pelotomaculum schinkii driving syntrophic propionate catabolism.</title>
        <authorList>
            <person name="Hidalgo-Ahumada C.A.P."/>
            <person name="Nobu M.K."/>
            <person name="Narihiro T."/>
            <person name="Tamaki H."/>
            <person name="Liu W.T."/>
            <person name="Kamagata Y."/>
            <person name="Stams A.J.M."/>
            <person name="Imachi H."/>
            <person name="Sousa D.Z."/>
        </authorList>
    </citation>
    <scope>NUCLEOTIDE SEQUENCE [LARGE SCALE GENOMIC DNA]</scope>
    <source>
        <strain evidence="9 10">HH</strain>
    </source>
</reference>
<keyword evidence="3 7" id="KW-0479">Metal-binding</keyword>
<dbReference type="SUPFAM" id="SSF51604">
    <property type="entry name" value="Enolase C-terminal domain-like"/>
    <property type="match status" value="1"/>
</dbReference>
<evidence type="ECO:0000256" key="5">
    <source>
        <dbReference type="ARBA" id="ARBA00023239"/>
    </source>
</evidence>
<dbReference type="SMART" id="SM00922">
    <property type="entry name" value="MR_MLE"/>
    <property type="match status" value="1"/>
</dbReference>
<dbReference type="UniPathway" id="UPA01057">
    <property type="reaction ID" value="UER00165"/>
</dbReference>
<feature type="active site" description="Proton acceptor" evidence="7">
    <location>
        <position position="262"/>
    </location>
</feature>
<organism evidence="9 10">
    <name type="scientific">Pelotomaculum schinkii</name>
    <dbReference type="NCBI Taxonomy" id="78350"/>
    <lineage>
        <taxon>Bacteria</taxon>
        <taxon>Bacillati</taxon>
        <taxon>Bacillota</taxon>
        <taxon>Clostridia</taxon>
        <taxon>Eubacteriales</taxon>
        <taxon>Desulfotomaculaceae</taxon>
        <taxon>Pelotomaculum</taxon>
    </lineage>
</organism>
<dbReference type="InterPro" id="IPR013341">
    <property type="entry name" value="Mandelate_racemase_N_dom"/>
</dbReference>
<keyword evidence="10" id="KW-1185">Reference proteome</keyword>
<dbReference type="Proteomes" id="UP000298324">
    <property type="component" value="Unassembled WGS sequence"/>
</dbReference>
<keyword evidence="4 7" id="KW-0460">Magnesium</keyword>
<sequence length="369" mass="42426">MWIKSIELFQIKMPLNFTFKTSQTSLNHRETIVIRAVDELGNTGYGEVVAFNEPFYSNELLMDSKSVLINSYIPWVVNREIKHPFELHKWIDLTYPMAIAGLENALLDLFARRQQQPIMDVVFAEATHDRIAAGIVLGDLDISSLMQQIDYFQKEGYIRFKIKIKPEDGFFKLKLIKEKYPDLKLLADANRSYELQQMHELKKLDQLDLLCIEEPLASMDLLAYQKLQKEIKVPICLDESIQTVDDLKKAIQLKACKVVNLKIGRIGGMYYAKQMIEICRENNILYWIGSMVESGISKILHVHLASLKDTYIPGDLAPSRRYFQKDIIEPEIIVENGMIQVPKGSGLGVEIDENSLNDYTIDHIRIVGE</sequence>
<dbReference type="InterPro" id="IPR047585">
    <property type="entry name" value="MenC"/>
</dbReference>
<feature type="binding site" evidence="7">
    <location>
        <position position="188"/>
    </location>
    <ligand>
        <name>Mg(2+)</name>
        <dbReference type="ChEBI" id="CHEBI:18420"/>
    </ligand>
</feature>
<dbReference type="InterPro" id="IPR029065">
    <property type="entry name" value="Enolase_C-like"/>
</dbReference>
<dbReference type="HAMAP" id="MF_01933">
    <property type="entry name" value="MenC_2"/>
    <property type="match status" value="1"/>
</dbReference>
<feature type="domain" description="Mandelate racemase/muconate lactonizing enzyme C-terminal" evidence="8">
    <location>
        <begin position="142"/>
        <end position="234"/>
    </location>
</feature>
<comment type="caution">
    <text evidence="9">The sequence shown here is derived from an EMBL/GenBank/DDBJ whole genome shotgun (WGS) entry which is preliminary data.</text>
</comment>
<feature type="active site" description="Proton donor" evidence="7">
    <location>
        <position position="163"/>
    </location>
</feature>
<dbReference type="InterPro" id="IPR029017">
    <property type="entry name" value="Enolase-like_N"/>
</dbReference>
<comment type="pathway">
    <text evidence="7">Quinol/quinone metabolism; 1,4-dihydroxy-2-naphthoate biosynthesis; 1,4-dihydroxy-2-naphthoate from chorismate: step 4/7.</text>
</comment>
<accession>A0A4Y7R9E8</accession>
<proteinExistence type="inferred from homology"/>
<evidence type="ECO:0000256" key="3">
    <source>
        <dbReference type="ARBA" id="ARBA00022723"/>
    </source>
</evidence>
<dbReference type="EC" id="4.2.1.113" evidence="6 7"/>
<keyword evidence="5 7" id="KW-0456">Lyase</keyword>
<evidence type="ECO:0000256" key="7">
    <source>
        <dbReference type="HAMAP-Rule" id="MF_01933"/>
    </source>
</evidence>
<dbReference type="InterPro" id="IPR010197">
    <property type="entry name" value="OSBS/NAAAR"/>
</dbReference>
<dbReference type="SFLD" id="SFLDS00001">
    <property type="entry name" value="Enolase"/>
    <property type="match status" value="1"/>
</dbReference>
<evidence type="ECO:0000256" key="1">
    <source>
        <dbReference type="ARBA" id="ARBA00001968"/>
    </source>
</evidence>
<dbReference type="Pfam" id="PF13378">
    <property type="entry name" value="MR_MLE_C"/>
    <property type="match status" value="1"/>
</dbReference>
<evidence type="ECO:0000256" key="2">
    <source>
        <dbReference type="ARBA" id="ARBA00022428"/>
    </source>
</evidence>
<evidence type="ECO:0000313" key="9">
    <source>
        <dbReference type="EMBL" id="TEB05313.1"/>
    </source>
</evidence>
<evidence type="ECO:0000256" key="6">
    <source>
        <dbReference type="ARBA" id="ARBA00029491"/>
    </source>
</evidence>
<comment type="cofactor">
    <cofactor evidence="1 7">
        <name>a divalent metal cation</name>
        <dbReference type="ChEBI" id="CHEBI:60240"/>
    </cofactor>
</comment>
<dbReference type="SFLD" id="SFLDG00180">
    <property type="entry name" value="muconate_cycloisomerase"/>
    <property type="match status" value="1"/>
</dbReference>
<evidence type="ECO:0000313" key="10">
    <source>
        <dbReference type="Proteomes" id="UP000298324"/>
    </source>
</evidence>
<dbReference type="SUPFAM" id="SSF54826">
    <property type="entry name" value="Enolase N-terminal domain-like"/>
    <property type="match status" value="1"/>
</dbReference>
<feature type="binding site" evidence="7">
    <location>
        <position position="238"/>
    </location>
    <ligand>
        <name>Mg(2+)</name>
        <dbReference type="ChEBI" id="CHEBI:18420"/>
    </ligand>
</feature>
<comment type="similarity">
    <text evidence="7">Belongs to the mandelate racemase/muconate lactonizing enzyme family. MenC type 2 subfamily.</text>
</comment>
<evidence type="ECO:0000256" key="4">
    <source>
        <dbReference type="ARBA" id="ARBA00022842"/>
    </source>
</evidence>
<keyword evidence="2 7" id="KW-0474">Menaquinone biosynthesis</keyword>
<dbReference type="Gene3D" id="3.30.390.10">
    <property type="entry name" value="Enolase-like, N-terminal domain"/>
    <property type="match status" value="1"/>
</dbReference>
<dbReference type="InterPro" id="IPR013342">
    <property type="entry name" value="Mandelate_racemase_C"/>
</dbReference>
<dbReference type="PANTHER" id="PTHR48073">
    <property type="entry name" value="O-SUCCINYLBENZOATE SYNTHASE-RELATED"/>
    <property type="match status" value="1"/>
</dbReference>
<dbReference type="NCBIfam" id="TIGR01928">
    <property type="entry name" value="menC_lowGC_arch"/>
    <property type="match status" value="1"/>
</dbReference>
<dbReference type="UniPathway" id="UPA00079"/>
<dbReference type="AlphaFoldDB" id="A0A4Y7R9E8"/>
<protein>
    <recommendedName>
        <fullName evidence="6 7">o-succinylbenzoate synthase</fullName>
        <shortName evidence="7">OSB synthase</shortName>
        <shortName evidence="7">OSBS</shortName>
        <ecNumber evidence="6 7">4.2.1.113</ecNumber>
    </recommendedName>
    <alternativeName>
        <fullName evidence="7">4-(2'-carboxyphenyl)-4-oxybutyric acid synthase</fullName>
    </alternativeName>
    <alternativeName>
        <fullName evidence="7">o-succinylbenzoic acid synthase</fullName>
    </alternativeName>
</protein>
<dbReference type="RefSeq" id="WP_190240412.1">
    <property type="nucleotide sequence ID" value="NZ_QFGA01000002.1"/>
</dbReference>
<comment type="pathway">
    <text evidence="7">Quinol/quinone metabolism; menaquinone biosynthesis.</text>
</comment>
<gene>
    <name evidence="7 9" type="primary">menC</name>
    <name evidence="9" type="ORF">Psch_02354</name>
</gene>
<comment type="function">
    <text evidence="7">Converts 2-succinyl-6-hydroxy-2,4-cyclohexadiene-1-carboxylate (SHCHC) to 2-succinylbenzoate (OSB).</text>
</comment>
<dbReference type="Pfam" id="PF02746">
    <property type="entry name" value="MR_MLE_N"/>
    <property type="match status" value="1"/>
</dbReference>
<dbReference type="GO" id="GO:0016854">
    <property type="term" value="F:racemase and epimerase activity"/>
    <property type="evidence" value="ECO:0007669"/>
    <property type="project" value="UniProtKB-ARBA"/>
</dbReference>
<feature type="binding site" evidence="7">
    <location>
        <position position="213"/>
    </location>
    <ligand>
        <name>Mg(2+)</name>
        <dbReference type="ChEBI" id="CHEBI:18420"/>
    </ligand>
</feature>
<dbReference type="PANTHER" id="PTHR48073:SF5">
    <property type="entry name" value="O-SUCCINYLBENZOATE SYNTHASE"/>
    <property type="match status" value="1"/>
</dbReference>
<dbReference type="GO" id="GO:0000287">
    <property type="term" value="F:magnesium ion binding"/>
    <property type="evidence" value="ECO:0007669"/>
    <property type="project" value="UniProtKB-UniRule"/>
</dbReference>
<dbReference type="SFLD" id="SFLDF00009">
    <property type="entry name" value="o-succinylbenzoate_synthase"/>
    <property type="match status" value="1"/>
</dbReference>
<dbReference type="InterPro" id="IPR036849">
    <property type="entry name" value="Enolase-like_C_sf"/>
</dbReference>
<dbReference type="Gene3D" id="3.20.20.120">
    <property type="entry name" value="Enolase-like C-terminal domain"/>
    <property type="match status" value="1"/>
</dbReference>
<dbReference type="EMBL" id="QFGA01000002">
    <property type="protein sequence ID" value="TEB05313.1"/>
    <property type="molecule type" value="Genomic_DNA"/>
</dbReference>
<evidence type="ECO:0000259" key="8">
    <source>
        <dbReference type="SMART" id="SM00922"/>
    </source>
</evidence>
<dbReference type="GO" id="GO:0043748">
    <property type="term" value="F:O-succinylbenzoate synthase activity"/>
    <property type="evidence" value="ECO:0007669"/>
    <property type="project" value="UniProtKB-EC"/>
</dbReference>
<name>A0A4Y7R9E8_9FIRM</name>
<dbReference type="GO" id="GO:0009234">
    <property type="term" value="P:menaquinone biosynthetic process"/>
    <property type="evidence" value="ECO:0007669"/>
    <property type="project" value="UniProtKB-UniRule"/>
</dbReference>
<comment type="catalytic activity">
    <reaction evidence="7">
        <text>(1R,6R)-6-hydroxy-2-succinyl-cyclohexa-2,4-diene-1-carboxylate = 2-succinylbenzoate + H2O</text>
        <dbReference type="Rhea" id="RHEA:10196"/>
        <dbReference type="ChEBI" id="CHEBI:15377"/>
        <dbReference type="ChEBI" id="CHEBI:18325"/>
        <dbReference type="ChEBI" id="CHEBI:58689"/>
        <dbReference type="EC" id="4.2.1.113"/>
    </reaction>
</comment>